<reference evidence="1" key="1">
    <citation type="submission" date="2023-04" db="EMBL/GenBank/DDBJ databases">
        <title>Draft Genome sequencing of Naganishia species isolated from polar environments using Oxford Nanopore Technology.</title>
        <authorList>
            <person name="Leo P."/>
            <person name="Venkateswaran K."/>
        </authorList>
    </citation>
    <scope>NUCLEOTIDE SEQUENCE</scope>
    <source>
        <strain evidence="1">DBVPG 5303</strain>
    </source>
</reference>
<accession>A0ACC2XTQ1</accession>
<proteinExistence type="predicted"/>
<dbReference type="EMBL" id="JASBWV010000006">
    <property type="protein sequence ID" value="KAJ9126062.1"/>
    <property type="molecule type" value="Genomic_DNA"/>
</dbReference>
<protein>
    <submittedName>
        <fullName evidence="1">Uncharacterized protein</fullName>
    </submittedName>
</protein>
<dbReference type="Proteomes" id="UP001234202">
    <property type="component" value="Unassembled WGS sequence"/>
</dbReference>
<name>A0ACC2XTQ1_9TREE</name>
<gene>
    <name evidence="1" type="ORF">QFC24_002334</name>
</gene>
<evidence type="ECO:0000313" key="2">
    <source>
        <dbReference type="Proteomes" id="UP001234202"/>
    </source>
</evidence>
<evidence type="ECO:0000313" key="1">
    <source>
        <dbReference type="EMBL" id="KAJ9126062.1"/>
    </source>
</evidence>
<organism evidence="1 2">
    <name type="scientific">Naganishia onofrii</name>
    <dbReference type="NCBI Taxonomy" id="1851511"/>
    <lineage>
        <taxon>Eukaryota</taxon>
        <taxon>Fungi</taxon>
        <taxon>Dikarya</taxon>
        <taxon>Basidiomycota</taxon>
        <taxon>Agaricomycotina</taxon>
        <taxon>Tremellomycetes</taxon>
        <taxon>Filobasidiales</taxon>
        <taxon>Filobasidiaceae</taxon>
        <taxon>Naganishia</taxon>
    </lineage>
</organism>
<comment type="caution">
    <text evidence="1">The sequence shown here is derived from an EMBL/GenBank/DDBJ whole genome shotgun (WGS) entry which is preliminary data.</text>
</comment>
<keyword evidence="2" id="KW-1185">Reference proteome</keyword>
<sequence>MLALPQTSPWKATDDRPLCKVTDSHCHPTDLPFSTTQVRNVGLGGLAAMATRIHDQSLVESFGEMPGYHPWFSHLLSVSTSQDPLSKQQHYESIFIPSSLTPSKKENYQQILSEIIDLFPEPVRIGPLLDDMRRRIQEALKRGQKVMVGEIGLDRSFRIPYPPNPTGSTEASNTNTEDTENAIAATGPEQELAAKEDSATFKPNPKTKTLTPFTTSTSHQLQLLELQFQVALECGVNVSLHSVKSQGKLRFSVLPGRTRW</sequence>